<evidence type="ECO:0000313" key="10">
    <source>
        <dbReference type="EMBL" id="GEL45417.1"/>
    </source>
</evidence>
<sequence length="265" mass="28130">MSTTLRAALAAAGPAPDHEYAGFIGAVLDLMDTLGEVGVGVAVFVETFVPPIPSEAVLPGAGFLAYDGRMSLLWAIVAATAGAVLGAWIWWALGALLGRDRTRALVARIPLLDATDFDRAERFFARWGPVAVLLGRCVPLVRSFVSIPAGIQRMPFWAFTAYTTIGSAVWNAIWIGLGFAFGPAIRPVLAQWSGVLSDVVLGVIAVACAWFVVVRVRRLRAVRRAEAGARDQVDGGARLTDDRRPRPASPRVRGVSRRAGGSGGI</sequence>
<evidence type="ECO:0000256" key="6">
    <source>
        <dbReference type="ARBA" id="ARBA00023136"/>
    </source>
</evidence>
<dbReference type="AlphaFoldDB" id="A0A511FAV8"/>
<dbReference type="GO" id="GO:0005886">
    <property type="term" value="C:plasma membrane"/>
    <property type="evidence" value="ECO:0007669"/>
    <property type="project" value="UniProtKB-SubCell"/>
</dbReference>
<reference evidence="10 11" key="1">
    <citation type="submission" date="2019-07" db="EMBL/GenBank/DDBJ databases">
        <title>Whole genome shotgun sequence of Cellulomonas hominis NBRC 16055.</title>
        <authorList>
            <person name="Hosoyama A."/>
            <person name="Uohara A."/>
            <person name="Ohji S."/>
            <person name="Ichikawa N."/>
        </authorList>
    </citation>
    <scope>NUCLEOTIDE SEQUENCE [LARGE SCALE GENOMIC DNA]</scope>
    <source>
        <strain evidence="10 11">NBRC 16055</strain>
    </source>
</reference>
<evidence type="ECO:0000256" key="8">
    <source>
        <dbReference type="SAM" id="Phobius"/>
    </source>
</evidence>
<dbReference type="Proteomes" id="UP000321723">
    <property type="component" value="Unassembled WGS sequence"/>
</dbReference>
<evidence type="ECO:0000256" key="4">
    <source>
        <dbReference type="ARBA" id="ARBA00022692"/>
    </source>
</evidence>
<feature type="transmembrane region" description="Helical" evidence="8">
    <location>
        <begin position="72"/>
        <end position="93"/>
    </location>
</feature>
<evidence type="ECO:0000313" key="11">
    <source>
        <dbReference type="Proteomes" id="UP000321723"/>
    </source>
</evidence>
<feature type="compositionally biased region" description="Basic and acidic residues" evidence="7">
    <location>
        <begin position="233"/>
        <end position="245"/>
    </location>
</feature>
<feature type="domain" description="VTT" evidence="9">
    <location>
        <begin position="52"/>
        <end position="178"/>
    </location>
</feature>
<proteinExistence type="inferred from homology"/>
<evidence type="ECO:0000256" key="5">
    <source>
        <dbReference type="ARBA" id="ARBA00022989"/>
    </source>
</evidence>
<keyword evidence="3" id="KW-1003">Cell membrane</keyword>
<evidence type="ECO:0000256" key="2">
    <source>
        <dbReference type="ARBA" id="ARBA00010792"/>
    </source>
</evidence>
<keyword evidence="6 8" id="KW-0472">Membrane</keyword>
<dbReference type="EMBL" id="BJVQ01000004">
    <property type="protein sequence ID" value="GEL45417.1"/>
    <property type="molecule type" value="Genomic_DNA"/>
</dbReference>
<protein>
    <recommendedName>
        <fullName evidence="9">VTT domain-containing protein</fullName>
    </recommendedName>
</protein>
<feature type="transmembrane region" description="Helical" evidence="8">
    <location>
        <begin position="156"/>
        <end position="177"/>
    </location>
</feature>
<gene>
    <name evidence="10" type="ORF">CHO01_05330</name>
</gene>
<dbReference type="RefSeq" id="WP_246802904.1">
    <property type="nucleotide sequence ID" value="NZ_BJVQ01000004.1"/>
</dbReference>
<evidence type="ECO:0000256" key="1">
    <source>
        <dbReference type="ARBA" id="ARBA00004651"/>
    </source>
</evidence>
<feature type="transmembrane region" description="Helical" evidence="8">
    <location>
        <begin position="189"/>
        <end position="214"/>
    </location>
</feature>
<comment type="subcellular location">
    <subcellularLocation>
        <location evidence="1">Cell membrane</location>
        <topology evidence="1">Multi-pass membrane protein</topology>
    </subcellularLocation>
</comment>
<keyword evidence="11" id="KW-1185">Reference proteome</keyword>
<dbReference type="InterPro" id="IPR032816">
    <property type="entry name" value="VTT_dom"/>
</dbReference>
<dbReference type="PANTHER" id="PTHR42709">
    <property type="entry name" value="ALKALINE PHOSPHATASE LIKE PROTEIN"/>
    <property type="match status" value="1"/>
</dbReference>
<dbReference type="InterPro" id="IPR051311">
    <property type="entry name" value="DedA_domain"/>
</dbReference>
<evidence type="ECO:0000256" key="3">
    <source>
        <dbReference type="ARBA" id="ARBA00022475"/>
    </source>
</evidence>
<dbReference type="Pfam" id="PF09335">
    <property type="entry name" value="VTT_dom"/>
    <property type="match status" value="1"/>
</dbReference>
<evidence type="ECO:0000256" key="7">
    <source>
        <dbReference type="SAM" id="MobiDB-lite"/>
    </source>
</evidence>
<feature type="compositionally biased region" description="Low complexity" evidence="7">
    <location>
        <begin position="249"/>
        <end position="259"/>
    </location>
</feature>
<name>A0A511FAV8_9CELL</name>
<keyword evidence="5 8" id="KW-1133">Transmembrane helix</keyword>
<dbReference type="PANTHER" id="PTHR42709:SF6">
    <property type="entry name" value="UNDECAPRENYL PHOSPHATE TRANSPORTER A"/>
    <property type="match status" value="1"/>
</dbReference>
<accession>A0A511FAV8</accession>
<comment type="similarity">
    <text evidence="2">Belongs to the DedA family.</text>
</comment>
<feature type="region of interest" description="Disordered" evidence="7">
    <location>
        <begin position="233"/>
        <end position="265"/>
    </location>
</feature>
<evidence type="ECO:0000259" key="9">
    <source>
        <dbReference type="Pfam" id="PF09335"/>
    </source>
</evidence>
<organism evidence="10 11">
    <name type="scientific">Cellulomonas hominis</name>
    <dbReference type="NCBI Taxonomy" id="156981"/>
    <lineage>
        <taxon>Bacteria</taxon>
        <taxon>Bacillati</taxon>
        <taxon>Actinomycetota</taxon>
        <taxon>Actinomycetes</taxon>
        <taxon>Micrococcales</taxon>
        <taxon>Cellulomonadaceae</taxon>
        <taxon>Cellulomonas</taxon>
    </lineage>
</organism>
<comment type="caution">
    <text evidence="10">The sequence shown here is derived from an EMBL/GenBank/DDBJ whole genome shotgun (WGS) entry which is preliminary data.</text>
</comment>
<keyword evidence="4 8" id="KW-0812">Transmembrane</keyword>